<dbReference type="InterPro" id="IPR004146">
    <property type="entry name" value="DC1"/>
</dbReference>
<dbReference type="EMBL" id="GISG01018391">
    <property type="protein sequence ID" value="MBA4617951.1"/>
    <property type="molecule type" value="Transcribed_RNA"/>
</dbReference>
<dbReference type="SUPFAM" id="SSF57889">
    <property type="entry name" value="Cysteine-rich domain"/>
    <property type="match status" value="1"/>
</dbReference>
<evidence type="ECO:0000256" key="1">
    <source>
        <dbReference type="ARBA" id="ARBA00022723"/>
    </source>
</evidence>
<name>A0A7C8YH47_OPUST</name>
<keyword evidence="1" id="KW-0479">Metal-binding</keyword>
<accession>A0A7C8YH47</accession>
<keyword evidence="2" id="KW-0677">Repeat</keyword>
<keyword evidence="3" id="KW-0862">Zinc</keyword>
<dbReference type="Pfam" id="PF03107">
    <property type="entry name" value="C1_2"/>
    <property type="match status" value="1"/>
</dbReference>
<dbReference type="PROSITE" id="PS50081">
    <property type="entry name" value="ZF_DAG_PE_2"/>
    <property type="match status" value="1"/>
</dbReference>
<evidence type="ECO:0000259" key="5">
    <source>
        <dbReference type="PROSITE" id="PS50081"/>
    </source>
</evidence>
<feature type="domain" description="Phorbol-ester/DAG-type" evidence="5">
    <location>
        <begin position="47"/>
        <end position="93"/>
    </location>
</feature>
<proteinExistence type="predicted"/>
<evidence type="ECO:0000256" key="3">
    <source>
        <dbReference type="ARBA" id="ARBA00022833"/>
    </source>
</evidence>
<dbReference type="InterPro" id="IPR002219">
    <property type="entry name" value="PKC_DAG/PE"/>
</dbReference>
<dbReference type="Gene3D" id="3.30.60.20">
    <property type="match status" value="1"/>
</dbReference>
<sequence>MQMLCAPGCSLVKEFLCLLLCCFPKREMVRPSRQPNEIEKLELNLHQHELLKTWKRGYFCDECDKPVSNWSFRCKKCDFNLHPGCALKKHEKNDMQSWIPKKIMTCSSQQPDETKEVGGGSATHDDAHSEQPIRPGPKWRVGAASDLI</sequence>
<evidence type="ECO:0000256" key="2">
    <source>
        <dbReference type="ARBA" id="ARBA00022737"/>
    </source>
</evidence>
<dbReference type="GO" id="GO:0046872">
    <property type="term" value="F:metal ion binding"/>
    <property type="evidence" value="ECO:0007669"/>
    <property type="project" value="UniProtKB-KW"/>
</dbReference>
<reference evidence="6" key="1">
    <citation type="journal article" date="2013" name="J. Plant Res.">
        <title>Effect of fungi and light on seed germination of three Opuntia species from semiarid lands of central Mexico.</title>
        <authorList>
            <person name="Delgado-Sanchez P."/>
            <person name="Jimenez-Bremont J.F."/>
            <person name="Guerrero-Gonzalez Mde L."/>
            <person name="Flores J."/>
        </authorList>
    </citation>
    <scope>NUCLEOTIDE SEQUENCE</scope>
    <source>
        <tissue evidence="6">Cladode</tissue>
    </source>
</reference>
<reference evidence="6" key="2">
    <citation type="submission" date="2020-07" db="EMBL/GenBank/DDBJ databases">
        <authorList>
            <person name="Vera ALvarez R."/>
            <person name="Arias-Moreno D.M."/>
            <person name="Jimenez-Jacinto V."/>
            <person name="Jimenez-Bremont J.F."/>
            <person name="Swaminathan K."/>
            <person name="Moose S.P."/>
            <person name="Guerrero-Gonzalez M.L."/>
            <person name="Marino-Ramirez L."/>
            <person name="Landsman D."/>
            <person name="Rodriguez-Kessler M."/>
            <person name="Delgado-Sanchez P."/>
        </authorList>
    </citation>
    <scope>NUCLEOTIDE SEQUENCE</scope>
    <source>
        <tissue evidence="6">Cladode</tissue>
    </source>
</reference>
<dbReference type="InterPro" id="IPR046349">
    <property type="entry name" value="C1-like_sf"/>
</dbReference>
<organism evidence="6">
    <name type="scientific">Opuntia streptacantha</name>
    <name type="common">Prickly pear cactus</name>
    <name type="synonym">Opuntia cardona</name>
    <dbReference type="NCBI Taxonomy" id="393608"/>
    <lineage>
        <taxon>Eukaryota</taxon>
        <taxon>Viridiplantae</taxon>
        <taxon>Streptophyta</taxon>
        <taxon>Embryophyta</taxon>
        <taxon>Tracheophyta</taxon>
        <taxon>Spermatophyta</taxon>
        <taxon>Magnoliopsida</taxon>
        <taxon>eudicotyledons</taxon>
        <taxon>Gunneridae</taxon>
        <taxon>Pentapetalae</taxon>
        <taxon>Caryophyllales</taxon>
        <taxon>Cactineae</taxon>
        <taxon>Cactaceae</taxon>
        <taxon>Opuntioideae</taxon>
        <taxon>Opuntia</taxon>
    </lineage>
</organism>
<feature type="region of interest" description="Disordered" evidence="4">
    <location>
        <begin position="107"/>
        <end position="148"/>
    </location>
</feature>
<dbReference type="AlphaFoldDB" id="A0A7C8YH47"/>
<evidence type="ECO:0000256" key="4">
    <source>
        <dbReference type="SAM" id="MobiDB-lite"/>
    </source>
</evidence>
<evidence type="ECO:0000313" key="6">
    <source>
        <dbReference type="EMBL" id="MBA4617951.1"/>
    </source>
</evidence>
<protein>
    <recommendedName>
        <fullName evidence="5">Phorbol-ester/DAG-type domain-containing protein</fullName>
    </recommendedName>
</protein>